<evidence type="ECO:0000313" key="5">
    <source>
        <dbReference type="EMBL" id="CBG34694.1"/>
    </source>
</evidence>
<dbReference type="InterPro" id="IPR000873">
    <property type="entry name" value="AMP-dep_synth/lig_dom"/>
</dbReference>
<dbReference type="InterPro" id="IPR045851">
    <property type="entry name" value="AMP-bd_C_sf"/>
</dbReference>
<dbReference type="PANTHER" id="PTHR43201">
    <property type="entry name" value="ACYL-COA SYNTHETASE"/>
    <property type="match status" value="1"/>
</dbReference>
<dbReference type="AlphaFoldDB" id="D3GUJ2"/>
<dbReference type="CDD" id="cd05903">
    <property type="entry name" value="CHC_CoA_lg"/>
    <property type="match status" value="1"/>
</dbReference>
<dbReference type="NCBIfam" id="NF004758">
    <property type="entry name" value="PRK06087.1"/>
    <property type="match status" value="1"/>
</dbReference>
<dbReference type="Pfam" id="PF00501">
    <property type="entry name" value="AMP-binding"/>
    <property type="match status" value="1"/>
</dbReference>
<evidence type="ECO:0000313" key="6">
    <source>
        <dbReference type="Proteomes" id="UP000001407"/>
    </source>
</evidence>
<name>D3GUJ2_ECO44</name>
<keyword evidence="2 5" id="KW-0436">Ligase</keyword>
<dbReference type="InterPro" id="IPR025110">
    <property type="entry name" value="AMP-bd_C"/>
</dbReference>
<dbReference type="Proteomes" id="UP000001407">
    <property type="component" value="Chromosome"/>
</dbReference>
<feature type="domain" description="AMP-dependent synthetase/ligase" evidence="3">
    <location>
        <begin position="49"/>
        <end position="415"/>
    </location>
</feature>
<evidence type="ECO:0000256" key="2">
    <source>
        <dbReference type="ARBA" id="ARBA00022598"/>
    </source>
</evidence>
<sequence>MHPTGPHLGPDVLSRESKMKVTLTFNEQRRAAYRQQGLWGDASLADYWQQTARAMPDKIAVVDNHGASYTYSALDHAASCLANWMLAKGIESGDRIAFQLPGWCEFTVIYLACLKIGAVSVPLLPSWREAELVWVLNKCQAKMFFAPTLFKQTRPVDLILPLQNQLPQLQQLVGVDKLAPATSALSLSQIIADNTPLTTAITVHGDELAAVLFTSGTEGLPKGVMLTHNNILASERAYCARLNLTWQDVFMMPAPLGHATGFLHGVTAPFLIGARSVLLDIFTPDACLALLEQQRCTCMLGATPFVYDLLNLLEKQPADLSALRFFLCGGTTIPKKVARECQQRGIKLLSVYGSTESSPHAVVNLDDPLSRFMHTDGYAAAGVEIKVVDDARKTLPPGCEGEEASRGPNVFMGYFDEPELTARALDEEGWYYSGDLCCMDEAGYIKITGRKKDIIVRGGENISSREVEDILLQHPKIHDACVVAMPDERLGERSCAYVVLKAPHHSLSLEEVVAFFSRKRVAKYKYPEHIVVIEKLPRTASGKIQKFLLRKDIMLRLTQDACEEIE</sequence>
<dbReference type="InterPro" id="IPR020845">
    <property type="entry name" value="AMP-binding_CS"/>
</dbReference>
<dbReference type="Gene3D" id="3.30.300.30">
    <property type="match status" value="1"/>
</dbReference>
<evidence type="ECO:0000259" key="4">
    <source>
        <dbReference type="Pfam" id="PF13193"/>
    </source>
</evidence>
<evidence type="ECO:0000259" key="3">
    <source>
        <dbReference type="Pfam" id="PF00501"/>
    </source>
</evidence>
<comment type="similarity">
    <text evidence="1">Belongs to the ATP-dependent AMP-binding enzyme family.</text>
</comment>
<dbReference type="PATRIC" id="fig|216592.3.peg.1942"/>
<dbReference type="InterPro" id="IPR042099">
    <property type="entry name" value="ANL_N_sf"/>
</dbReference>
<evidence type="ECO:0000256" key="1">
    <source>
        <dbReference type="ARBA" id="ARBA00006432"/>
    </source>
</evidence>
<dbReference type="GO" id="GO:0006631">
    <property type="term" value="P:fatty acid metabolic process"/>
    <property type="evidence" value="ECO:0007669"/>
    <property type="project" value="TreeGrafter"/>
</dbReference>
<dbReference type="KEGG" id="elo:EC042_1868"/>
<dbReference type="EMBL" id="FN554766">
    <property type="protein sequence ID" value="CBG34694.1"/>
    <property type="molecule type" value="Genomic_DNA"/>
</dbReference>
<dbReference type="PANTHER" id="PTHR43201:SF5">
    <property type="entry name" value="MEDIUM-CHAIN ACYL-COA LIGASE ACSF2, MITOCHONDRIAL"/>
    <property type="match status" value="1"/>
</dbReference>
<organism evidence="5 6">
    <name type="scientific">Escherichia coli O44:H18 (strain 042 / EAEC)</name>
    <dbReference type="NCBI Taxonomy" id="216592"/>
    <lineage>
        <taxon>Bacteria</taxon>
        <taxon>Pseudomonadati</taxon>
        <taxon>Pseudomonadota</taxon>
        <taxon>Gammaproteobacteria</taxon>
        <taxon>Enterobacterales</taxon>
        <taxon>Enterobacteriaceae</taxon>
        <taxon>Escherichia</taxon>
    </lineage>
</organism>
<dbReference type="HOGENOM" id="CLU_000022_59_7_6"/>
<dbReference type="PROSITE" id="PS00455">
    <property type="entry name" value="AMP_BINDING"/>
    <property type="match status" value="1"/>
</dbReference>
<protein>
    <submittedName>
        <fullName evidence="5">Short-chain-fatty-acid--CoA ligase (Acyl-CoA synthetase)</fullName>
        <ecNumber evidence="5">6.2.1.-</ecNumber>
    </submittedName>
</protein>
<dbReference type="EC" id="6.2.1.-" evidence="5"/>
<proteinExistence type="inferred from homology"/>
<dbReference type="SUPFAM" id="SSF56801">
    <property type="entry name" value="Acetyl-CoA synthetase-like"/>
    <property type="match status" value="1"/>
</dbReference>
<reference evidence="5 6" key="1">
    <citation type="journal article" date="2010" name="PLoS ONE">
        <title>Complete genome sequence and comparative metabolic profiling of the prototypical enteroaggregative Escherichia coli strain 042.</title>
        <authorList>
            <person name="Chaudhuri R.R."/>
            <person name="Sebaihia M."/>
            <person name="Hobman J.L."/>
            <person name="Webber M.A."/>
            <person name="Leyton D.L."/>
            <person name="Goldberg M.D."/>
            <person name="Cunningham A.F."/>
            <person name="Scott-Tucker A."/>
            <person name="Ferguson P.R."/>
            <person name="Thomas C.M."/>
            <person name="Frankel G."/>
            <person name="Tang C.M."/>
            <person name="Dudley E.G."/>
            <person name="Roberts I.S."/>
            <person name="Rasko D.A."/>
            <person name="Pallen M.J."/>
            <person name="Parkhill J."/>
            <person name="Nataro J.P."/>
            <person name="Thomson N.R."/>
            <person name="Henderson I.R."/>
        </authorList>
    </citation>
    <scope>NUCLEOTIDE SEQUENCE [LARGE SCALE GENOMIC DNA]</scope>
    <source>
        <strain evidence="6">042 / EAEC</strain>
    </source>
</reference>
<dbReference type="FunFam" id="3.30.300.30:FF:000026">
    <property type="entry name" value="Short-chain-fatty-acid--CoA ligase"/>
    <property type="match status" value="1"/>
</dbReference>
<dbReference type="Pfam" id="PF13193">
    <property type="entry name" value="AMP-binding_C"/>
    <property type="match status" value="1"/>
</dbReference>
<dbReference type="GO" id="GO:0031956">
    <property type="term" value="F:medium-chain fatty acid-CoA ligase activity"/>
    <property type="evidence" value="ECO:0007669"/>
    <property type="project" value="TreeGrafter"/>
</dbReference>
<gene>
    <name evidence="5" type="primary">fadK</name>
    <name evidence="5" type="ordered locus">EC042_1868</name>
</gene>
<feature type="domain" description="AMP-binding enzyme C-terminal" evidence="4">
    <location>
        <begin position="466"/>
        <end position="543"/>
    </location>
</feature>
<dbReference type="Gene3D" id="3.40.50.12780">
    <property type="entry name" value="N-terminal domain of ligase-like"/>
    <property type="match status" value="1"/>
</dbReference>
<accession>D3GUJ2</accession>